<reference evidence="2 3" key="1">
    <citation type="submission" date="2016-11" db="EMBL/GenBank/DDBJ databases">
        <authorList>
            <person name="Jaros S."/>
            <person name="Januszkiewicz K."/>
            <person name="Wedrychowicz H."/>
        </authorList>
    </citation>
    <scope>NUCLEOTIDE SEQUENCE [LARGE SCALE GENOMIC DNA]</scope>
    <source>
        <strain evidence="2 3">DSM 26991</strain>
    </source>
</reference>
<dbReference type="STRING" id="1297750.SAMN05444405_1127"/>
<evidence type="ECO:0000313" key="3">
    <source>
        <dbReference type="Proteomes" id="UP000184509"/>
    </source>
</evidence>
<evidence type="ECO:0000313" key="2">
    <source>
        <dbReference type="EMBL" id="SHF67956.1"/>
    </source>
</evidence>
<proteinExistence type="predicted"/>
<sequence length="110" mass="13184">MKYDLSQFPKRWDEELEEYLYEFEGEWLPKDDVLRILNDMNAAVTMGDVVYRMHGDADDINTDFDDEYYEDDEDDDSDEEDDCESAENYIDNDEAEAVRIAREIFKKYGY</sequence>
<organism evidence="2 3">
    <name type="scientific">Bacteroides luti</name>
    <dbReference type="NCBI Taxonomy" id="1297750"/>
    <lineage>
        <taxon>Bacteria</taxon>
        <taxon>Pseudomonadati</taxon>
        <taxon>Bacteroidota</taxon>
        <taxon>Bacteroidia</taxon>
        <taxon>Bacteroidales</taxon>
        <taxon>Bacteroidaceae</taxon>
        <taxon>Bacteroides</taxon>
    </lineage>
</organism>
<evidence type="ECO:0000256" key="1">
    <source>
        <dbReference type="SAM" id="MobiDB-lite"/>
    </source>
</evidence>
<feature type="region of interest" description="Disordered" evidence="1">
    <location>
        <begin position="56"/>
        <end position="92"/>
    </location>
</feature>
<protein>
    <submittedName>
        <fullName evidence="2">Uncharacterized protein</fullName>
    </submittedName>
</protein>
<keyword evidence="3" id="KW-1185">Reference proteome</keyword>
<name>A0A1M5DM17_9BACE</name>
<dbReference type="EMBL" id="FQTV01000012">
    <property type="protein sequence ID" value="SHF67956.1"/>
    <property type="molecule type" value="Genomic_DNA"/>
</dbReference>
<gene>
    <name evidence="2" type="ORF">SAMN05444405_1127</name>
</gene>
<accession>A0A1M5DM17</accession>
<feature type="compositionally biased region" description="Acidic residues" evidence="1">
    <location>
        <begin position="58"/>
        <end position="92"/>
    </location>
</feature>
<dbReference type="RefSeq" id="WP_139261420.1">
    <property type="nucleotide sequence ID" value="NZ_FQTV01000012.1"/>
</dbReference>
<dbReference type="AlphaFoldDB" id="A0A1M5DM17"/>
<dbReference type="Proteomes" id="UP000184509">
    <property type="component" value="Unassembled WGS sequence"/>
</dbReference>